<protein>
    <recommendedName>
        <fullName evidence="6">Large ribosomal subunit protein uL18c</fullName>
    </recommendedName>
    <alternativeName>
        <fullName evidence="7">CL18</fullName>
    </alternativeName>
</protein>
<evidence type="ECO:0000256" key="4">
    <source>
        <dbReference type="ARBA" id="ARBA00022980"/>
    </source>
</evidence>
<evidence type="ECO:0000256" key="6">
    <source>
        <dbReference type="ARBA" id="ARBA00035303"/>
    </source>
</evidence>
<dbReference type="PANTHER" id="PTHR12899">
    <property type="entry name" value="39S RIBOSOMAL PROTEIN L18, MITOCHONDRIAL"/>
    <property type="match status" value="1"/>
</dbReference>
<dbReference type="AlphaFoldDB" id="A0A8S1IVA6"/>
<proteinExistence type="inferred from homology"/>
<evidence type="ECO:0000313" key="9">
    <source>
        <dbReference type="Proteomes" id="UP000708148"/>
    </source>
</evidence>
<keyword evidence="3" id="KW-0694">RNA-binding</keyword>
<dbReference type="Proteomes" id="UP000708148">
    <property type="component" value="Unassembled WGS sequence"/>
</dbReference>
<dbReference type="Gene3D" id="3.30.420.100">
    <property type="match status" value="1"/>
</dbReference>
<evidence type="ECO:0000256" key="1">
    <source>
        <dbReference type="ARBA" id="ARBA00007116"/>
    </source>
</evidence>
<dbReference type="GO" id="GO:0003735">
    <property type="term" value="F:structural constituent of ribosome"/>
    <property type="evidence" value="ECO:0007669"/>
    <property type="project" value="InterPro"/>
</dbReference>
<comment type="similarity">
    <text evidence="1">Belongs to the universal ribosomal protein uL18 family.</text>
</comment>
<dbReference type="EMBL" id="CAJHUC010000745">
    <property type="protein sequence ID" value="CAD7698044.1"/>
    <property type="molecule type" value="Genomic_DNA"/>
</dbReference>
<dbReference type="NCBIfam" id="TIGR00060">
    <property type="entry name" value="L18_bact"/>
    <property type="match status" value="1"/>
</dbReference>
<dbReference type="InterPro" id="IPR005484">
    <property type="entry name" value="Ribosomal_uL18_bac/plant/anim"/>
</dbReference>
<dbReference type="PANTHER" id="PTHR12899:SF3">
    <property type="entry name" value="LARGE RIBOSOMAL SUBUNIT PROTEIN UL18M"/>
    <property type="match status" value="1"/>
</dbReference>
<comment type="caution">
    <text evidence="8">The sequence shown here is derived from an EMBL/GenBank/DDBJ whole genome shotgun (WGS) entry which is preliminary data.</text>
</comment>
<sequence length="156" mass="16954">METRIRSQFGSGCDALVASSSCAPRPAVGRLQIVAKTATPREQRILRHRRIRAKLSGTPERPRLCVFRSNNHIYAQVIDDIAGHTLCAACTLTKGVKEETGGKGNNKDAAFKVGKLVAERCLEKGVSQVCFDRAGYLYHGRVQAVADGAREAGLQF</sequence>
<dbReference type="CDD" id="cd00432">
    <property type="entry name" value="Ribosomal_L18_L5e"/>
    <property type="match status" value="1"/>
</dbReference>
<dbReference type="GO" id="GO:0008097">
    <property type="term" value="F:5S rRNA binding"/>
    <property type="evidence" value="ECO:0007669"/>
    <property type="project" value="TreeGrafter"/>
</dbReference>
<dbReference type="GO" id="GO:0006412">
    <property type="term" value="P:translation"/>
    <property type="evidence" value="ECO:0007669"/>
    <property type="project" value="InterPro"/>
</dbReference>
<name>A0A8S1IVA6_9CHLO</name>
<keyword evidence="9" id="KW-1185">Reference proteome</keyword>
<dbReference type="InterPro" id="IPR004389">
    <property type="entry name" value="Ribosomal_uL18_bac-type"/>
</dbReference>
<accession>A0A8S1IVA6</accession>
<keyword evidence="2" id="KW-0699">rRNA-binding</keyword>
<gene>
    <name evidence="8" type="ORF">OSTQU699_LOCUS3405</name>
</gene>
<dbReference type="Pfam" id="PF00861">
    <property type="entry name" value="Ribosomal_L18p"/>
    <property type="match status" value="1"/>
</dbReference>
<evidence type="ECO:0000256" key="2">
    <source>
        <dbReference type="ARBA" id="ARBA00022730"/>
    </source>
</evidence>
<evidence type="ECO:0000256" key="7">
    <source>
        <dbReference type="ARBA" id="ARBA00082729"/>
    </source>
</evidence>
<keyword evidence="4" id="KW-0689">Ribosomal protein</keyword>
<reference evidence="8" key="1">
    <citation type="submission" date="2020-12" db="EMBL/GenBank/DDBJ databases">
        <authorList>
            <person name="Iha C."/>
        </authorList>
    </citation>
    <scope>NUCLEOTIDE SEQUENCE</scope>
</reference>
<dbReference type="SUPFAM" id="SSF53137">
    <property type="entry name" value="Translational machinery components"/>
    <property type="match status" value="1"/>
</dbReference>
<evidence type="ECO:0000256" key="3">
    <source>
        <dbReference type="ARBA" id="ARBA00022884"/>
    </source>
</evidence>
<evidence type="ECO:0000313" key="8">
    <source>
        <dbReference type="EMBL" id="CAD7698044.1"/>
    </source>
</evidence>
<dbReference type="GO" id="GO:0022625">
    <property type="term" value="C:cytosolic large ribosomal subunit"/>
    <property type="evidence" value="ECO:0007669"/>
    <property type="project" value="TreeGrafter"/>
</dbReference>
<dbReference type="FunFam" id="3.30.420.100:FF:000001">
    <property type="entry name" value="50S ribosomal protein L18"/>
    <property type="match status" value="1"/>
</dbReference>
<organism evidence="8 9">
    <name type="scientific">Ostreobium quekettii</name>
    <dbReference type="NCBI Taxonomy" id="121088"/>
    <lineage>
        <taxon>Eukaryota</taxon>
        <taxon>Viridiplantae</taxon>
        <taxon>Chlorophyta</taxon>
        <taxon>core chlorophytes</taxon>
        <taxon>Ulvophyceae</taxon>
        <taxon>TCBD clade</taxon>
        <taxon>Bryopsidales</taxon>
        <taxon>Ostreobineae</taxon>
        <taxon>Ostreobiaceae</taxon>
        <taxon>Ostreobium</taxon>
    </lineage>
</organism>
<dbReference type="HAMAP" id="MF_01337_B">
    <property type="entry name" value="Ribosomal_uL18_B"/>
    <property type="match status" value="1"/>
</dbReference>
<evidence type="ECO:0000256" key="5">
    <source>
        <dbReference type="ARBA" id="ARBA00023274"/>
    </source>
</evidence>
<dbReference type="OrthoDB" id="1932324at2759"/>
<keyword evidence="5" id="KW-0687">Ribonucleoprotein</keyword>
<dbReference type="InterPro" id="IPR057268">
    <property type="entry name" value="Ribosomal_L18"/>
</dbReference>